<evidence type="ECO:0000313" key="2">
    <source>
        <dbReference type="Proteomes" id="UP001519460"/>
    </source>
</evidence>
<name>A0ABD0J9T7_9CAEN</name>
<organism evidence="1 2">
    <name type="scientific">Batillaria attramentaria</name>
    <dbReference type="NCBI Taxonomy" id="370345"/>
    <lineage>
        <taxon>Eukaryota</taxon>
        <taxon>Metazoa</taxon>
        <taxon>Spiralia</taxon>
        <taxon>Lophotrochozoa</taxon>
        <taxon>Mollusca</taxon>
        <taxon>Gastropoda</taxon>
        <taxon>Caenogastropoda</taxon>
        <taxon>Sorbeoconcha</taxon>
        <taxon>Cerithioidea</taxon>
        <taxon>Batillariidae</taxon>
        <taxon>Batillaria</taxon>
    </lineage>
</organism>
<evidence type="ECO:0000313" key="1">
    <source>
        <dbReference type="EMBL" id="KAK7466746.1"/>
    </source>
</evidence>
<dbReference type="Proteomes" id="UP001519460">
    <property type="component" value="Unassembled WGS sequence"/>
</dbReference>
<dbReference type="AlphaFoldDB" id="A0ABD0J9T7"/>
<dbReference type="EMBL" id="JACVVK020000547">
    <property type="protein sequence ID" value="KAK7466746.1"/>
    <property type="molecule type" value="Genomic_DNA"/>
</dbReference>
<accession>A0ABD0J9T7</accession>
<proteinExistence type="predicted"/>
<sequence length="75" mass="8751">RQCNRYRVPVKRRQFPAASLPHSMHTLHRPRDRDLLYVLSPPLLHRRHISEVQDSKQSTADYCPHAGNTATLLHC</sequence>
<keyword evidence="2" id="KW-1185">Reference proteome</keyword>
<reference evidence="1 2" key="1">
    <citation type="journal article" date="2023" name="Sci. Data">
        <title>Genome assembly of the Korean intertidal mud-creeper Batillaria attramentaria.</title>
        <authorList>
            <person name="Patra A.K."/>
            <person name="Ho P.T."/>
            <person name="Jun S."/>
            <person name="Lee S.J."/>
            <person name="Kim Y."/>
            <person name="Won Y.J."/>
        </authorList>
    </citation>
    <scope>NUCLEOTIDE SEQUENCE [LARGE SCALE GENOMIC DNA]</scope>
    <source>
        <strain evidence="1">Wonlab-2016</strain>
    </source>
</reference>
<gene>
    <name evidence="1" type="ORF">BaRGS_00037155</name>
</gene>
<protein>
    <submittedName>
        <fullName evidence="1">Uncharacterized protein</fullName>
    </submittedName>
</protein>
<feature type="non-terminal residue" evidence="1">
    <location>
        <position position="1"/>
    </location>
</feature>
<comment type="caution">
    <text evidence="1">The sequence shown here is derived from an EMBL/GenBank/DDBJ whole genome shotgun (WGS) entry which is preliminary data.</text>
</comment>